<comment type="caution">
    <text evidence="2">The sequence shown here is derived from an EMBL/GenBank/DDBJ whole genome shotgun (WGS) entry which is preliminary data.</text>
</comment>
<evidence type="ECO:0000313" key="3">
    <source>
        <dbReference type="Proteomes" id="UP001344447"/>
    </source>
</evidence>
<reference evidence="2 3" key="1">
    <citation type="submission" date="2023-11" db="EMBL/GenBank/DDBJ databases">
        <title>Dfirmibasis_genome.</title>
        <authorList>
            <person name="Edelbroek B."/>
            <person name="Kjellin J."/>
            <person name="Jerlstrom-Hultqvist J."/>
            <person name="Soderbom F."/>
        </authorList>
    </citation>
    <scope>NUCLEOTIDE SEQUENCE [LARGE SCALE GENOMIC DNA]</scope>
    <source>
        <strain evidence="2 3">TNS-C-14</strain>
    </source>
</reference>
<evidence type="ECO:0008006" key="4">
    <source>
        <dbReference type="Google" id="ProtNLM"/>
    </source>
</evidence>
<dbReference type="AlphaFoldDB" id="A0AAN7U6F0"/>
<protein>
    <recommendedName>
        <fullName evidence="4">FNIP repeat-containing protein</fullName>
    </recommendedName>
</protein>
<keyword evidence="1" id="KW-0677">Repeat</keyword>
<organism evidence="2 3">
    <name type="scientific">Dictyostelium firmibasis</name>
    <dbReference type="NCBI Taxonomy" id="79012"/>
    <lineage>
        <taxon>Eukaryota</taxon>
        <taxon>Amoebozoa</taxon>
        <taxon>Evosea</taxon>
        <taxon>Eumycetozoa</taxon>
        <taxon>Dictyostelia</taxon>
        <taxon>Dictyosteliales</taxon>
        <taxon>Dictyosteliaceae</taxon>
        <taxon>Dictyostelium</taxon>
    </lineage>
</organism>
<dbReference type="InterPro" id="IPR008615">
    <property type="entry name" value="FNIP"/>
</dbReference>
<dbReference type="PANTHER" id="PTHR32134:SF92">
    <property type="entry name" value="FNIP REPEAT-CONTAINING PROTEIN"/>
    <property type="match status" value="1"/>
</dbReference>
<evidence type="ECO:0000256" key="1">
    <source>
        <dbReference type="ARBA" id="ARBA00022737"/>
    </source>
</evidence>
<dbReference type="Pfam" id="PF05725">
    <property type="entry name" value="FNIP"/>
    <property type="match status" value="5"/>
</dbReference>
<dbReference type="EMBL" id="JAVFKY010000001">
    <property type="protein sequence ID" value="KAK5582266.1"/>
    <property type="molecule type" value="Genomic_DNA"/>
</dbReference>
<evidence type="ECO:0000313" key="2">
    <source>
        <dbReference type="EMBL" id="KAK5582266.1"/>
    </source>
</evidence>
<accession>A0AAN7U6F0</accession>
<dbReference type="InterPro" id="IPR051251">
    <property type="entry name" value="STK_FNIP-Repeat"/>
</dbReference>
<sequence>MIDLIFFKVWRNNFLRKIIFHHLKLYNYINGYLNKFNSIETTIEFIKNFEPKGYLTSITFNIYDILNGNGIYDDHSEEFADGLEWSKFLPNDVTTLTIKYTRDTISLRLDEPRIQLQLPPLPDHITTLNIFTTQSEYYQNITINPLDISEWPLAPNYLLGKQNLKKLHFKKIPYVDYKNIDPLYTNSLKKTTTITIGQIPMGVVDLSLPDNFNGNLEIGCIPTTILKLKFGRAYDKPLKSSDLPNGLIELIYHGNHSIPLNCLPDTLEYLKLGKYFNSPILVGSLPKSLKVLKFGKSFNQPLKEIGCFPFDENLEIISLGKNWDNVISAGVLPSSTLVHLNLGKAKDFTLKQSYFSMTINLFSKFYSDELLIQCCNLKSLIITDFDKQILPNSLPNSIESIIFKKFNNGNKPIQPFSLPTELKYIDFGNKFNQKILPNSLPCKKLKSIIFGKSFNQSLENGLIPKTVEFITFENCRFNKSPVIIENRNATIKLKVRMYSTSDLNTDFKNSLNSIDLNFLSREDELKLNSTTFPNSLTSLIIRDEFRKPINFNGFLKDKINLTNLDICEPISTLELPSKENKDTNTIIIENIKSLSLYGCSVKKDKYIFPSVEILNVKDSNLIINENQFPNLKEIHSKNQRFISSIFDHPNLFKILKFPNKNNKKELDQRMSNILF</sequence>
<proteinExistence type="predicted"/>
<dbReference type="PANTHER" id="PTHR32134">
    <property type="entry name" value="FNIP REPEAT-CONTAINING PROTEIN"/>
    <property type="match status" value="1"/>
</dbReference>
<gene>
    <name evidence="2" type="ORF">RB653_003849</name>
</gene>
<dbReference type="Proteomes" id="UP001344447">
    <property type="component" value="Unassembled WGS sequence"/>
</dbReference>
<name>A0AAN7U6F0_9MYCE</name>
<keyword evidence="3" id="KW-1185">Reference proteome</keyword>